<gene>
    <name evidence="2" type="ORF">J7I43_06825</name>
</gene>
<sequence length="151" mass="16580">MYLPEEKVYITAKGHVFKKGEYVLIGMGSDQGGKYQYISTRSVAVGAIPLNGGWKGSKFQIKDILVSGNKKNGYIPILKLGGGNLANYFSTIDAAIESGEILLPEDSTWKPVPAEMTSVADEIRKLKALLDEGVITQLEFETQKKKLLNKQ</sequence>
<comment type="caution">
    <text evidence="2">The sequence shown here is derived from an EMBL/GenBank/DDBJ whole genome shotgun (WGS) entry which is preliminary data.</text>
</comment>
<dbReference type="EMBL" id="JAGHKP010000001">
    <property type="protein sequence ID" value="MBO9151914.1"/>
    <property type="molecule type" value="Genomic_DNA"/>
</dbReference>
<dbReference type="Pfam" id="PF09851">
    <property type="entry name" value="SHOCT"/>
    <property type="match status" value="1"/>
</dbReference>
<organism evidence="2 3">
    <name type="scientific">Chitinophaga chungangae</name>
    <dbReference type="NCBI Taxonomy" id="2821488"/>
    <lineage>
        <taxon>Bacteria</taxon>
        <taxon>Pseudomonadati</taxon>
        <taxon>Bacteroidota</taxon>
        <taxon>Chitinophagia</taxon>
        <taxon>Chitinophagales</taxon>
        <taxon>Chitinophagaceae</taxon>
        <taxon>Chitinophaga</taxon>
    </lineage>
</organism>
<reference evidence="3" key="1">
    <citation type="submission" date="2021-03" db="EMBL/GenBank/DDBJ databases">
        <title>Assistant Professor.</title>
        <authorList>
            <person name="Huq M.A."/>
        </authorList>
    </citation>
    <scope>NUCLEOTIDE SEQUENCE [LARGE SCALE GENOMIC DNA]</scope>
    <source>
        <strain evidence="3">MAH-28</strain>
    </source>
</reference>
<proteinExistence type="predicted"/>
<dbReference type="InterPro" id="IPR018649">
    <property type="entry name" value="SHOCT"/>
</dbReference>
<feature type="domain" description="SHOCT" evidence="1">
    <location>
        <begin position="121"/>
        <end position="148"/>
    </location>
</feature>
<name>A0ABS3YCT3_9BACT</name>
<protein>
    <submittedName>
        <fullName evidence="2">SHOCT domain-containing protein</fullName>
    </submittedName>
</protein>
<dbReference type="Proteomes" id="UP000679126">
    <property type="component" value="Unassembled WGS sequence"/>
</dbReference>
<evidence type="ECO:0000313" key="3">
    <source>
        <dbReference type="Proteomes" id="UP000679126"/>
    </source>
</evidence>
<evidence type="ECO:0000259" key="1">
    <source>
        <dbReference type="Pfam" id="PF09851"/>
    </source>
</evidence>
<accession>A0ABS3YCT3</accession>
<evidence type="ECO:0000313" key="2">
    <source>
        <dbReference type="EMBL" id="MBO9151914.1"/>
    </source>
</evidence>
<keyword evidence="3" id="KW-1185">Reference proteome</keyword>